<name>A0A4Y9A9T3_9BACI</name>
<dbReference type="InterPro" id="IPR050678">
    <property type="entry name" value="DNA_Partitioning_ATPase"/>
</dbReference>
<dbReference type="EMBL" id="SRHY01000092">
    <property type="protein sequence ID" value="TFJ90236.1"/>
    <property type="molecule type" value="Genomic_DNA"/>
</dbReference>
<evidence type="ECO:0000313" key="3">
    <source>
        <dbReference type="Proteomes" id="UP000298484"/>
    </source>
</evidence>
<dbReference type="PANTHER" id="PTHR13696">
    <property type="entry name" value="P-LOOP CONTAINING NUCLEOSIDE TRIPHOSPHATE HYDROLASE"/>
    <property type="match status" value="1"/>
</dbReference>
<accession>A0A4Y9A9T3</accession>
<organism evidence="2 3">
    <name type="scientific">Lentibacillus salicampi</name>
    <dbReference type="NCBI Taxonomy" id="175306"/>
    <lineage>
        <taxon>Bacteria</taxon>
        <taxon>Bacillati</taxon>
        <taxon>Bacillota</taxon>
        <taxon>Bacilli</taxon>
        <taxon>Bacillales</taxon>
        <taxon>Bacillaceae</taxon>
        <taxon>Lentibacillus</taxon>
    </lineage>
</organism>
<dbReference type="InterPro" id="IPR025669">
    <property type="entry name" value="AAA_dom"/>
</dbReference>
<dbReference type="CDD" id="cd02042">
    <property type="entry name" value="ParAB_family"/>
    <property type="match status" value="1"/>
</dbReference>
<dbReference type="Gene3D" id="3.40.50.300">
    <property type="entry name" value="P-loop containing nucleotide triphosphate hydrolases"/>
    <property type="match status" value="1"/>
</dbReference>
<dbReference type="InterPro" id="IPR027417">
    <property type="entry name" value="P-loop_NTPase"/>
</dbReference>
<dbReference type="AlphaFoldDB" id="A0A4Y9A9T3"/>
<dbReference type="RefSeq" id="WP_135111890.1">
    <property type="nucleotide sequence ID" value="NZ_SRHY01000092.1"/>
</dbReference>
<dbReference type="PANTHER" id="PTHR13696:SF99">
    <property type="entry name" value="COBYRINIC ACID AC-DIAMIDE SYNTHASE"/>
    <property type="match status" value="1"/>
</dbReference>
<protein>
    <recommendedName>
        <fullName evidence="1">AAA domain-containing protein</fullName>
    </recommendedName>
</protein>
<sequence>MAVTITFGNQKGGVGKSTTSATIAFLLAERGYKVLAVDMDSQANMVQMIANTDDLLQYEKRTIKEGIEEGDVRPYILGATDNLHFIPADDYLVLINEDRDIRRLDRALEPVQGYYDFLNFRSTN</sequence>
<dbReference type="SUPFAM" id="SSF52540">
    <property type="entry name" value="P-loop containing nucleoside triphosphate hydrolases"/>
    <property type="match status" value="1"/>
</dbReference>
<proteinExistence type="predicted"/>
<keyword evidence="3" id="KW-1185">Reference proteome</keyword>
<comment type="caution">
    <text evidence="2">The sequence shown here is derived from an EMBL/GenBank/DDBJ whole genome shotgun (WGS) entry which is preliminary data.</text>
</comment>
<evidence type="ECO:0000259" key="1">
    <source>
        <dbReference type="Pfam" id="PF13614"/>
    </source>
</evidence>
<evidence type="ECO:0000313" key="2">
    <source>
        <dbReference type="EMBL" id="TFJ90236.1"/>
    </source>
</evidence>
<reference evidence="2 3" key="1">
    <citation type="submission" date="2019-03" db="EMBL/GenBank/DDBJ databases">
        <title>Genome sequence of Lentibacillus salicampi ATCC BAA-719.</title>
        <authorList>
            <person name="Maclea K.S."/>
            <person name="Simoes Junior M."/>
        </authorList>
    </citation>
    <scope>NUCLEOTIDE SEQUENCE [LARGE SCALE GENOMIC DNA]</scope>
    <source>
        <strain evidence="2 3">ATCC BAA-719</strain>
    </source>
</reference>
<feature type="domain" description="AAA" evidence="1">
    <location>
        <begin position="4"/>
        <end position="118"/>
    </location>
</feature>
<dbReference type="OrthoDB" id="9815116at2"/>
<dbReference type="Pfam" id="PF13614">
    <property type="entry name" value="AAA_31"/>
    <property type="match status" value="1"/>
</dbReference>
<dbReference type="Proteomes" id="UP000298484">
    <property type="component" value="Unassembled WGS sequence"/>
</dbReference>
<gene>
    <name evidence="2" type="ORF">E4U82_19405</name>
</gene>